<accession>K4BZI0</accession>
<dbReference type="Proteomes" id="UP000004994">
    <property type="component" value="Chromosome 5"/>
</dbReference>
<reference evidence="1" key="1">
    <citation type="journal article" date="2012" name="Nature">
        <title>The tomato genome sequence provides insights into fleshy fruit evolution.</title>
        <authorList>
            <consortium name="Tomato Genome Consortium"/>
        </authorList>
    </citation>
    <scope>NUCLEOTIDE SEQUENCE [LARGE SCALE GENOMIC DNA]</scope>
    <source>
        <strain evidence="1">cv. Heinz 1706</strain>
    </source>
</reference>
<evidence type="ECO:0000313" key="2">
    <source>
        <dbReference type="Proteomes" id="UP000004994"/>
    </source>
</evidence>
<dbReference type="HOGENOM" id="CLU_2065606_0_0_1"/>
<dbReference type="Gramene" id="Solyc05g021400.1.1">
    <property type="protein sequence ID" value="Solyc05g021400.1.1"/>
    <property type="gene ID" value="Solyc05g021400.1"/>
</dbReference>
<dbReference type="EnsemblPlants" id="Solyc05g021400.1.1">
    <property type="protein sequence ID" value="Solyc05g021400.1.1"/>
    <property type="gene ID" value="Solyc05g021400.1"/>
</dbReference>
<protein>
    <submittedName>
        <fullName evidence="1">Uncharacterized protein</fullName>
    </submittedName>
</protein>
<keyword evidence="2" id="KW-1185">Reference proteome</keyword>
<organism evidence="1">
    <name type="scientific">Solanum lycopersicum</name>
    <name type="common">Tomato</name>
    <name type="synonym">Lycopersicon esculentum</name>
    <dbReference type="NCBI Taxonomy" id="4081"/>
    <lineage>
        <taxon>Eukaryota</taxon>
        <taxon>Viridiplantae</taxon>
        <taxon>Streptophyta</taxon>
        <taxon>Embryophyta</taxon>
        <taxon>Tracheophyta</taxon>
        <taxon>Spermatophyta</taxon>
        <taxon>Magnoliopsida</taxon>
        <taxon>eudicotyledons</taxon>
        <taxon>Gunneridae</taxon>
        <taxon>Pentapetalae</taxon>
        <taxon>asterids</taxon>
        <taxon>lamiids</taxon>
        <taxon>Solanales</taxon>
        <taxon>Solanaceae</taxon>
        <taxon>Solanoideae</taxon>
        <taxon>Solaneae</taxon>
        <taxon>Solanum</taxon>
        <taxon>Solanum subgen. Lycopersicon</taxon>
    </lineage>
</organism>
<dbReference type="PaxDb" id="4081-Solyc05g021400.1.1"/>
<sequence>MNPEEEERWIEPRAQEAYDRFIRISQKHHNILPLESRDKSFTQEESENLWKQNASELIRGSVYADIDKKRIERERNREEEIAAAKEVENKRWATKIAAQCSQFCSRNSDLQRSESQKKI</sequence>
<evidence type="ECO:0000313" key="1">
    <source>
        <dbReference type="EnsemblPlants" id="Solyc05g021400.1.1"/>
    </source>
</evidence>
<name>K4BZI0_SOLLC</name>
<reference evidence="1" key="2">
    <citation type="submission" date="2015-06" db="UniProtKB">
        <authorList>
            <consortium name="EnsemblPlants"/>
        </authorList>
    </citation>
    <scope>IDENTIFICATION</scope>
    <source>
        <strain evidence="1">cv. Heinz 1706</strain>
    </source>
</reference>
<proteinExistence type="predicted"/>
<dbReference type="InParanoid" id="K4BZI0"/>
<dbReference type="AlphaFoldDB" id="K4BZI0"/>